<dbReference type="PRINTS" id="PR00447">
    <property type="entry name" value="NATRESASSCMP"/>
</dbReference>
<reference evidence="7" key="1">
    <citation type="submission" date="2024-07" db="EMBL/GenBank/DDBJ databases">
        <authorList>
            <person name="Yu S.T."/>
        </authorList>
    </citation>
    <scope>NUCLEOTIDE SEQUENCE</scope>
    <source>
        <strain evidence="7">R21</strain>
    </source>
</reference>
<feature type="transmembrane region" description="Helical" evidence="6">
    <location>
        <begin position="405"/>
        <end position="425"/>
    </location>
</feature>
<evidence type="ECO:0000256" key="1">
    <source>
        <dbReference type="ARBA" id="ARBA00004141"/>
    </source>
</evidence>
<keyword evidence="5 6" id="KW-0472">Membrane</keyword>
<dbReference type="PANTHER" id="PTHR11706">
    <property type="entry name" value="SOLUTE CARRIER PROTEIN FAMILY 11 MEMBER"/>
    <property type="match status" value="1"/>
</dbReference>
<dbReference type="GO" id="GO:0015086">
    <property type="term" value="F:cadmium ion transmembrane transporter activity"/>
    <property type="evidence" value="ECO:0007669"/>
    <property type="project" value="TreeGrafter"/>
</dbReference>
<accession>A0AB39PBW9</accession>
<evidence type="ECO:0000256" key="5">
    <source>
        <dbReference type="ARBA" id="ARBA00023136"/>
    </source>
</evidence>
<organism evidence="7">
    <name type="scientific">Streptomyces sp. R21</name>
    <dbReference type="NCBI Taxonomy" id="3238627"/>
    <lineage>
        <taxon>Bacteria</taxon>
        <taxon>Bacillati</taxon>
        <taxon>Actinomycetota</taxon>
        <taxon>Actinomycetes</taxon>
        <taxon>Kitasatosporales</taxon>
        <taxon>Streptomycetaceae</taxon>
        <taxon>Streptomyces</taxon>
    </lineage>
</organism>
<dbReference type="EMBL" id="CP163435">
    <property type="protein sequence ID" value="XDQ27909.1"/>
    <property type="molecule type" value="Genomic_DNA"/>
</dbReference>
<dbReference type="GO" id="GO:0005886">
    <property type="term" value="C:plasma membrane"/>
    <property type="evidence" value="ECO:0007669"/>
    <property type="project" value="TreeGrafter"/>
</dbReference>
<dbReference type="InterPro" id="IPR001046">
    <property type="entry name" value="NRAMP_fam"/>
</dbReference>
<dbReference type="RefSeq" id="WP_369235444.1">
    <property type="nucleotide sequence ID" value="NZ_CP163435.1"/>
</dbReference>
<feature type="transmembrane region" description="Helical" evidence="6">
    <location>
        <begin position="341"/>
        <end position="359"/>
    </location>
</feature>
<feature type="transmembrane region" description="Helical" evidence="6">
    <location>
        <begin position="53"/>
        <end position="72"/>
    </location>
</feature>
<feature type="transmembrane region" description="Helical" evidence="6">
    <location>
        <begin position="121"/>
        <end position="145"/>
    </location>
</feature>
<evidence type="ECO:0000256" key="6">
    <source>
        <dbReference type="SAM" id="Phobius"/>
    </source>
</evidence>
<dbReference type="PANTHER" id="PTHR11706:SF33">
    <property type="entry name" value="NATURAL RESISTANCE-ASSOCIATED MACROPHAGE PROTEIN 2"/>
    <property type="match status" value="1"/>
</dbReference>
<feature type="transmembrane region" description="Helical" evidence="6">
    <location>
        <begin position="300"/>
        <end position="321"/>
    </location>
</feature>
<proteinExistence type="predicted"/>
<dbReference type="AlphaFoldDB" id="A0AB39PBW9"/>
<evidence type="ECO:0000256" key="2">
    <source>
        <dbReference type="ARBA" id="ARBA00022448"/>
    </source>
</evidence>
<dbReference type="NCBIfam" id="NF037982">
    <property type="entry name" value="Nramp_1"/>
    <property type="match status" value="1"/>
</dbReference>
<dbReference type="Pfam" id="PF01566">
    <property type="entry name" value="Nramp"/>
    <property type="match status" value="1"/>
</dbReference>
<keyword evidence="3 6" id="KW-0812">Transmembrane</keyword>
<name>A0AB39PBW9_9ACTN</name>
<feature type="transmembrane region" description="Helical" evidence="6">
    <location>
        <begin position="259"/>
        <end position="280"/>
    </location>
</feature>
<gene>
    <name evidence="7" type="ORF">AB5J56_25835</name>
</gene>
<feature type="transmembrane region" description="Helical" evidence="6">
    <location>
        <begin position="365"/>
        <end position="385"/>
    </location>
</feature>
<keyword evidence="2" id="KW-0813">Transport</keyword>
<evidence type="ECO:0000313" key="7">
    <source>
        <dbReference type="EMBL" id="XDQ27909.1"/>
    </source>
</evidence>
<evidence type="ECO:0000256" key="4">
    <source>
        <dbReference type="ARBA" id="ARBA00022989"/>
    </source>
</evidence>
<keyword evidence="4 6" id="KW-1133">Transmembrane helix</keyword>
<dbReference type="GO" id="GO:0005384">
    <property type="term" value="F:manganese ion transmembrane transporter activity"/>
    <property type="evidence" value="ECO:0007669"/>
    <property type="project" value="TreeGrafter"/>
</dbReference>
<feature type="transmembrane region" description="Helical" evidence="6">
    <location>
        <begin position="157"/>
        <end position="179"/>
    </location>
</feature>
<dbReference type="GO" id="GO:0034755">
    <property type="term" value="P:iron ion transmembrane transport"/>
    <property type="evidence" value="ECO:0007669"/>
    <property type="project" value="TreeGrafter"/>
</dbReference>
<comment type="subcellular location">
    <subcellularLocation>
        <location evidence="1">Membrane</location>
        <topology evidence="1">Multi-pass membrane protein</topology>
    </subcellularLocation>
</comment>
<protein>
    <submittedName>
        <fullName evidence="7">Nramp family divalent metal transporter</fullName>
    </submittedName>
</protein>
<evidence type="ECO:0000256" key="3">
    <source>
        <dbReference type="ARBA" id="ARBA00022692"/>
    </source>
</evidence>
<sequence>MTDVLAPPSTSRPAVRAATRASLGFGPALVTAVAYVDPGNVAINFSAGSGYGYALLWVVVAAGASAGVIQYLSAKLGACTGRSLTQSVGAALGRRARLAYWAQAELVAAATDVAEVVGGAVALHLLFGLPLWIGAVATAVASSVLLRLRTARGGNAFAVAVTAALALIACGFIGCMVAAGPSATGMASGLRPLLPDGQALLLASGIFGATVMPHAVYVHSALSRDSADTLGGPAGGLPGDLISGTGRIRETLSVTRSGVVFAMLLAGTVNAALLIMAAALPHGGPQELEEIHGTVGTLLGAAPALALALALLFSGLASTAVGTHAGDIAMKDLLRRRVPAWVRRLAALAPAVLLLVVGVDTTRLLVLSQVGLSVGIPFALVPLIVFTSRRSLMGSAVNHRATTVAASAVAATAIVINGVLLVQLAF</sequence>
<feature type="transmembrane region" description="Helical" evidence="6">
    <location>
        <begin position="199"/>
        <end position="218"/>
    </location>
</feature>